<dbReference type="EMBL" id="JACBZI010000001">
    <property type="protein sequence ID" value="NYI12296.1"/>
    <property type="molecule type" value="Genomic_DNA"/>
</dbReference>
<comment type="caution">
    <text evidence="1">The sequence shown here is derived from an EMBL/GenBank/DDBJ whole genome shotgun (WGS) entry which is preliminary data.</text>
</comment>
<accession>A0A7Z0C6M7</accession>
<keyword evidence="2" id="KW-1185">Reference proteome</keyword>
<proteinExistence type="predicted"/>
<organism evidence="1 2">
    <name type="scientific">Nocardioides marinus</name>
    <dbReference type="NCBI Taxonomy" id="374514"/>
    <lineage>
        <taxon>Bacteria</taxon>
        <taxon>Bacillati</taxon>
        <taxon>Actinomycetota</taxon>
        <taxon>Actinomycetes</taxon>
        <taxon>Propionibacteriales</taxon>
        <taxon>Nocardioidaceae</taxon>
        <taxon>Nocardioides</taxon>
    </lineage>
</organism>
<reference evidence="1 2" key="1">
    <citation type="submission" date="2020-07" db="EMBL/GenBank/DDBJ databases">
        <title>Sequencing the genomes of 1000 actinobacteria strains.</title>
        <authorList>
            <person name="Klenk H.-P."/>
        </authorList>
    </citation>
    <scope>NUCLEOTIDE SEQUENCE [LARGE SCALE GENOMIC DNA]</scope>
    <source>
        <strain evidence="1 2">DSM 18248</strain>
    </source>
</reference>
<sequence length="140" mass="15189">MPADPGAIRALAHRLRTQADDVRREADRLVALLDSTPWHGRTAEAARARGRERAGVLRGTAALHDTAATALDRHAHEVERRRELIAHVERVVAGLVEEAVQTAADGGARVRELVVPPPGAREWLDVDVRSVAAVLEREAA</sequence>
<dbReference type="RefSeq" id="WP_179532861.1">
    <property type="nucleotide sequence ID" value="NZ_BAAAPP010000002.1"/>
</dbReference>
<evidence type="ECO:0000313" key="2">
    <source>
        <dbReference type="Proteomes" id="UP000537326"/>
    </source>
</evidence>
<dbReference type="Proteomes" id="UP000537326">
    <property type="component" value="Unassembled WGS sequence"/>
</dbReference>
<name>A0A7Z0C6M7_9ACTN</name>
<evidence type="ECO:0000313" key="1">
    <source>
        <dbReference type="EMBL" id="NYI12296.1"/>
    </source>
</evidence>
<gene>
    <name evidence="1" type="ORF">BKA05_003811</name>
</gene>
<protein>
    <submittedName>
        <fullName evidence="1">Uncharacterized protein</fullName>
    </submittedName>
</protein>
<dbReference type="AlphaFoldDB" id="A0A7Z0C6M7"/>